<dbReference type="InterPro" id="IPR003018">
    <property type="entry name" value="GAF"/>
</dbReference>
<dbReference type="HOGENOM" id="CLU_542690_0_0_11"/>
<dbReference type="PRINTS" id="PR00038">
    <property type="entry name" value="HTHLUXR"/>
</dbReference>
<dbReference type="GO" id="GO:0006355">
    <property type="term" value="P:regulation of DNA-templated transcription"/>
    <property type="evidence" value="ECO:0007669"/>
    <property type="project" value="InterPro"/>
</dbReference>
<dbReference type="InterPro" id="IPR036388">
    <property type="entry name" value="WH-like_DNA-bd_sf"/>
</dbReference>
<dbReference type="Proteomes" id="UP000025229">
    <property type="component" value="Plasmid 1"/>
</dbReference>
<keyword evidence="1" id="KW-0805">Transcription regulation</keyword>
<keyword evidence="6" id="KW-0614">Plasmid</keyword>
<dbReference type="InterPro" id="IPR016032">
    <property type="entry name" value="Sig_transdc_resp-reg_C-effctor"/>
</dbReference>
<dbReference type="PANTHER" id="PTHR44688:SF16">
    <property type="entry name" value="DNA-BINDING TRANSCRIPTIONAL ACTIVATOR DEVR_DOSR"/>
    <property type="match status" value="1"/>
</dbReference>
<feature type="domain" description="HTH luxR-type" evidence="5">
    <location>
        <begin position="417"/>
        <end position="482"/>
    </location>
</feature>
<name>A0A023X7B6_RUBRA</name>
<organism evidence="6 8">
    <name type="scientific">Rubrobacter radiotolerans</name>
    <name type="common">Arthrobacter radiotolerans</name>
    <dbReference type="NCBI Taxonomy" id="42256"/>
    <lineage>
        <taxon>Bacteria</taxon>
        <taxon>Bacillati</taxon>
        <taxon>Actinomycetota</taxon>
        <taxon>Rubrobacteria</taxon>
        <taxon>Rubrobacterales</taxon>
        <taxon>Rubrobacteraceae</taxon>
        <taxon>Rubrobacter</taxon>
    </lineage>
</organism>
<dbReference type="RefSeq" id="WP_051590039.1">
    <property type="nucleotide sequence ID" value="NZ_CP007515.1"/>
</dbReference>
<evidence type="ECO:0000256" key="2">
    <source>
        <dbReference type="ARBA" id="ARBA00023125"/>
    </source>
</evidence>
<protein>
    <submittedName>
        <fullName evidence="6">Bacterial regulatory protein, luxR family</fullName>
    </submittedName>
    <submittedName>
        <fullName evidence="7">GAF domain-containing protein</fullName>
    </submittedName>
</protein>
<reference evidence="7" key="2">
    <citation type="submission" date="2023-11" db="EMBL/GenBank/DDBJ databases">
        <title>MicrobeMod: A computational toolkit for identifying prokaryotic methylation and restriction-modification with nanopore sequencing.</title>
        <authorList>
            <person name="Crits-Christoph A."/>
            <person name="Kang S.C."/>
            <person name="Lee H."/>
            <person name="Ostrov N."/>
        </authorList>
    </citation>
    <scope>NUCLEOTIDE SEQUENCE</scope>
    <source>
        <strain evidence="7">ATCC 51242</strain>
    </source>
</reference>
<dbReference type="Gene3D" id="3.30.450.40">
    <property type="match status" value="2"/>
</dbReference>
<evidence type="ECO:0000256" key="4">
    <source>
        <dbReference type="SAM" id="MobiDB-lite"/>
    </source>
</evidence>
<dbReference type="InterPro" id="IPR029016">
    <property type="entry name" value="GAF-like_dom_sf"/>
</dbReference>
<evidence type="ECO:0000313" key="8">
    <source>
        <dbReference type="Proteomes" id="UP000025229"/>
    </source>
</evidence>
<accession>A0A023X7B6</accession>
<dbReference type="SMART" id="SM00421">
    <property type="entry name" value="HTH_LUXR"/>
    <property type="match status" value="1"/>
</dbReference>
<dbReference type="Pfam" id="PF00196">
    <property type="entry name" value="GerE"/>
    <property type="match status" value="1"/>
</dbReference>
<dbReference type="Pfam" id="PF01590">
    <property type="entry name" value="GAF"/>
    <property type="match status" value="2"/>
</dbReference>
<reference evidence="6 8" key="1">
    <citation type="submission" date="2014-03" db="EMBL/GenBank/DDBJ databases">
        <title>Complete genome sequence of the Radio-Resistant Rubrobacter radiotolerans RSPS-4.</title>
        <authorList>
            <person name="Egas C.C."/>
            <person name="Barroso C.C."/>
            <person name="Froufe H.J.C."/>
            <person name="Pacheco J.J."/>
            <person name="Albuquerque L.L."/>
            <person name="da Costa M.M.S."/>
        </authorList>
    </citation>
    <scope>NUCLEOTIDE SEQUENCE [LARGE SCALE GENOMIC DNA]</scope>
    <source>
        <strain evidence="6 8">RSPS-4</strain>
        <plasmid evidence="6 8">1</plasmid>
    </source>
</reference>
<dbReference type="GO" id="GO:0003677">
    <property type="term" value="F:DNA binding"/>
    <property type="evidence" value="ECO:0007669"/>
    <property type="project" value="UniProtKB-KW"/>
</dbReference>
<keyword evidence="2" id="KW-0238">DNA-binding</keyword>
<dbReference type="KEGG" id="rrd:RradSPS_2945"/>
<evidence type="ECO:0000313" key="7">
    <source>
        <dbReference type="EMBL" id="MDX5895263.1"/>
    </source>
</evidence>
<dbReference type="SMART" id="SM00065">
    <property type="entry name" value="GAF"/>
    <property type="match status" value="2"/>
</dbReference>
<dbReference type="eggNOG" id="COG2203">
    <property type="taxonomic scope" value="Bacteria"/>
</dbReference>
<dbReference type="CDD" id="cd06170">
    <property type="entry name" value="LuxR_C_like"/>
    <property type="match status" value="1"/>
</dbReference>
<dbReference type="AlphaFoldDB" id="A0A023X7B6"/>
<geneLocation type="plasmid" evidence="6">
    <name>1</name>
</geneLocation>
<dbReference type="Proteomes" id="UP001281130">
    <property type="component" value="Unassembled WGS sequence"/>
</dbReference>
<evidence type="ECO:0000256" key="1">
    <source>
        <dbReference type="ARBA" id="ARBA00023015"/>
    </source>
</evidence>
<evidence type="ECO:0000256" key="3">
    <source>
        <dbReference type="ARBA" id="ARBA00023163"/>
    </source>
</evidence>
<proteinExistence type="predicted"/>
<sequence length="486" mass="53251">MSKLDRTAGVRAGSEPRRSAPLTESGSRGRLEALVRQKEAVARLSINALSQPGAGIDGLLGEVCQTVAETLGVRYCKVLELVPDKDHLLLRAGVGWRPGYVGRATVGTNLQSQAGYTLISNGPIVVRDLRQELRFRGAQVLHDHGVVSGASVAIRVGEHFYGVLSVHTESPRTFTKNDVLFLEDVADLLGAVLERYEDERESTAAAVREAERAEVAERRFEFLQGANAVLSASTPDYAMTLENTARLAVPTLADWCFVDVVESGGRIHRLAVGYSDPQELELAQALGHHYPLDPNAPHGTPRVLKSGRPEIIPEVDDAVLRSIARNEAHLDLLRRLEPRSYMCVPLRLRRRPFGAIGLVLTHPARRYGAPDLQLAEGLAHCASLAIDNALGNRHDERAMRELLRRSGTDGALVPYKVDPDAPELTRRQREVLRLMADGKPAREISAHLHLSEATVRNHIRSVKHALGARSQLEAIAQARKLGVLPR</sequence>
<feature type="region of interest" description="Disordered" evidence="4">
    <location>
        <begin position="1"/>
        <end position="28"/>
    </location>
</feature>
<keyword evidence="3" id="KW-0804">Transcription</keyword>
<dbReference type="PANTHER" id="PTHR44688">
    <property type="entry name" value="DNA-BINDING TRANSCRIPTIONAL ACTIVATOR DEVR_DOSR"/>
    <property type="match status" value="1"/>
</dbReference>
<dbReference type="EMBL" id="JAWXXX010000002">
    <property type="protein sequence ID" value="MDX5895263.1"/>
    <property type="molecule type" value="Genomic_DNA"/>
</dbReference>
<dbReference type="SUPFAM" id="SSF55781">
    <property type="entry name" value="GAF domain-like"/>
    <property type="match status" value="2"/>
</dbReference>
<dbReference type="PROSITE" id="PS50043">
    <property type="entry name" value="HTH_LUXR_2"/>
    <property type="match status" value="1"/>
</dbReference>
<dbReference type="SUPFAM" id="SSF46894">
    <property type="entry name" value="C-terminal effector domain of the bipartite response regulators"/>
    <property type="match status" value="1"/>
</dbReference>
<evidence type="ECO:0000259" key="5">
    <source>
        <dbReference type="PROSITE" id="PS50043"/>
    </source>
</evidence>
<dbReference type="eggNOG" id="COG2197">
    <property type="taxonomic scope" value="Bacteria"/>
</dbReference>
<dbReference type="Gene3D" id="1.10.10.10">
    <property type="entry name" value="Winged helix-like DNA-binding domain superfamily/Winged helix DNA-binding domain"/>
    <property type="match status" value="1"/>
</dbReference>
<evidence type="ECO:0000313" key="6">
    <source>
        <dbReference type="EMBL" id="AHY48228.1"/>
    </source>
</evidence>
<dbReference type="eggNOG" id="COG2205">
    <property type="taxonomic scope" value="Bacteria"/>
</dbReference>
<feature type="compositionally biased region" description="Basic and acidic residues" evidence="4">
    <location>
        <begin position="1"/>
        <end position="18"/>
    </location>
</feature>
<dbReference type="EMBL" id="CP007515">
    <property type="protein sequence ID" value="AHY48228.1"/>
    <property type="molecule type" value="Genomic_DNA"/>
</dbReference>
<dbReference type="InterPro" id="IPR000792">
    <property type="entry name" value="Tscrpt_reg_LuxR_C"/>
</dbReference>
<keyword evidence="8" id="KW-1185">Reference proteome</keyword>
<gene>
    <name evidence="6" type="ORF">RradSPS_2945</name>
    <name evidence="7" type="ORF">SIL72_14640</name>
</gene>